<comment type="catalytic activity">
    <reaction evidence="10 12">
        <text>O-phospho-L-threonyl-[protein] + H2O = L-threonyl-[protein] + phosphate</text>
        <dbReference type="Rhea" id="RHEA:47004"/>
        <dbReference type="Rhea" id="RHEA-COMP:11060"/>
        <dbReference type="Rhea" id="RHEA-COMP:11605"/>
        <dbReference type="ChEBI" id="CHEBI:15377"/>
        <dbReference type="ChEBI" id="CHEBI:30013"/>
        <dbReference type="ChEBI" id="CHEBI:43474"/>
        <dbReference type="ChEBI" id="CHEBI:61977"/>
        <dbReference type="EC" id="3.1.3.16"/>
    </reaction>
</comment>
<dbReference type="GO" id="GO:0005634">
    <property type="term" value="C:nucleus"/>
    <property type="evidence" value="ECO:0007669"/>
    <property type="project" value="UniProtKB-SubCell"/>
</dbReference>
<dbReference type="EC" id="3.1.3.16" evidence="12"/>
<keyword evidence="4 12" id="KW-0863">Zinc-finger</keyword>
<dbReference type="InterPro" id="IPR039693">
    <property type="entry name" value="Rtr1/RPAP2"/>
</dbReference>
<dbReference type="Pfam" id="PF04181">
    <property type="entry name" value="RPAP2_Rtr1"/>
    <property type="match status" value="1"/>
</dbReference>
<accession>A0A0N4Z6N4</accession>
<keyword evidence="3 12" id="KW-0479">Metal-binding</keyword>
<protein>
    <recommendedName>
        <fullName evidence="12">RNA polymerase II subunit B1 CTD phosphatase RPAP2 homolog</fullName>
        <ecNumber evidence="12">3.1.3.16</ecNumber>
    </recommendedName>
</protein>
<evidence type="ECO:0000256" key="11">
    <source>
        <dbReference type="PROSITE-ProRule" id="PRU00812"/>
    </source>
</evidence>
<dbReference type="WBParaSite" id="PTRK_0000284000.1">
    <property type="protein sequence ID" value="PTRK_0000284000.1"/>
    <property type="gene ID" value="PTRK_0000284000"/>
</dbReference>
<evidence type="ECO:0000256" key="5">
    <source>
        <dbReference type="ARBA" id="ARBA00022801"/>
    </source>
</evidence>
<evidence type="ECO:0000313" key="14">
    <source>
        <dbReference type="Proteomes" id="UP000038045"/>
    </source>
</evidence>
<evidence type="ECO:0000256" key="2">
    <source>
        <dbReference type="ARBA" id="ARBA00005676"/>
    </source>
</evidence>
<keyword evidence="7 12" id="KW-0904">Protein phosphatase</keyword>
<evidence type="ECO:0000256" key="8">
    <source>
        <dbReference type="ARBA" id="ARBA00023242"/>
    </source>
</evidence>
<keyword evidence="5 12" id="KW-0378">Hydrolase</keyword>
<evidence type="ECO:0000313" key="15">
    <source>
        <dbReference type="WBParaSite" id="PTRK_0000284000.1"/>
    </source>
</evidence>
<keyword evidence="8 12" id="KW-0539">Nucleus</keyword>
<dbReference type="InterPro" id="IPR007308">
    <property type="entry name" value="Rtr1/RPAP2_dom"/>
</dbReference>
<dbReference type="PANTHER" id="PTHR14732:SF0">
    <property type="entry name" value="RNA POLYMERASE II SUBUNIT B1 CTD PHOSPHATASE RPAP2-RELATED"/>
    <property type="match status" value="1"/>
</dbReference>
<evidence type="ECO:0000256" key="10">
    <source>
        <dbReference type="ARBA" id="ARBA00048336"/>
    </source>
</evidence>
<evidence type="ECO:0000256" key="7">
    <source>
        <dbReference type="ARBA" id="ARBA00022912"/>
    </source>
</evidence>
<evidence type="ECO:0000256" key="9">
    <source>
        <dbReference type="ARBA" id="ARBA00047761"/>
    </source>
</evidence>
<keyword evidence="14" id="KW-1185">Reference proteome</keyword>
<name>A0A0N4Z6N4_PARTI</name>
<dbReference type="GO" id="GO:0005737">
    <property type="term" value="C:cytoplasm"/>
    <property type="evidence" value="ECO:0007669"/>
    <property type="project" value="TreeGrafter"/>
</dbReference>
<feature type="domain" description="RTR1-type" evidence="13">
    <location>
        <begin position="55"/>
        <end position="139"/>
    </location>
</feature>
<evidence type="ECO:0000256" key="6">
    <source>
        <dbReference type="ARBA" id="ARBA00022833"/>
    </source>
</evidence>
<evidence type="ECO:0000256" key="3">
    <source>
        <dbReference type="ARBA" id="ARBA00022723"/>
    </source>
</evidence>
<comment type="subcellular location">
    <subcellularLocation>
        <location evidence="1 12">Nucleus</location>
    </subcellularLocation>
</comment>
<dbReference type="PROSITE" id="PS51479">
    <property type="entry name" value="ZF_RTR1"/>
    <property type="match status" value="1"/>
</dbReference>
<evidence type="ECO:0000256" key="4">
    <source>
        <dbReference type="ARBA" id="ARBA00022771"/>
    </source>
</evidence>
<dbReference type="InterPro" id="IPR038534">
    <property type="entry name" value="Rtr1/RPAP2_sf"/>
</dbReference>
<proteinExistence type="inferred from homology"/>
<dbReference type="Proteomes" id="UP000038045">
    <property type="component" value="Unplaced"/>
</dbReference>
<dbReference type="PANTHER" id="PTHR14732">
    <property type="entry name" value="RNA POLYMERASE II SUBUNIT B1 CTD PHOSPHATASE RPAP2-RELATED"/>
    <property type="match status" value="1"/>
</dbReference>
<dbReference type="STRING" id="131310.A0A0N4Z6N4"/>
<sequence length="154" mass="18429">MDEEIEEIVNKLPVQNREYAFKILTQKKKEKELREKVHKHVCTLIEVVDIDELSPIMNDLDKTTWINIIEERYISLMCGLPICPNPVEKPKNQKYIIDFEDVAIYENNSEELKFCSKECRRYSNFLKAQLFDEPLWLRDTKIVKTFDMDINNQK</sequence>
<dbReference type="GO" id="GO:0008270">
    <property type="term" value="F:zinc ion binding"/>
    <property type="evidence" value="ECO:0007669"/>
    <property type="project" value="UniProtKB-KW"/>
</dbReference>
<evidence type="ECO:0000259" key="13">
    <source>
        <dbReference type="PROSITE" id="PS51479"/>
    </source>
</evidence>
<dbReference type="Gene3D" id="1.25.40.820">
    <property type="match status" value="1"/>
</dbReference>
<comment type="catalytic activity">
    <reaction evidence="9 12">
        <text>O-phospho-L-seryl-[protein] + H2O = L-seryl-[protein] + phosphate</text>
        <dbReference type="Rhea" id="RHEA:20629"/>
        <dbReference type="Rhea" id="RHEA-COMP:9863"/>
        <dbReference type="Rhea" id="RHEA-COMP:11604"/>
        <dbReference type="ChEBI" id="CHEBI:15377"/>
        <dbReference type="ChEBI" id="CHEBI:29999"/>
        <dbReference type="ChEBI" id="CHEBI:43474"/>
        <dbReference type="ChEBI" id="CHEBI:83421"/>
        <dbReference type="EC" id="3.1.3.16"/>
    </reaction>
</comment>
<dbReference type="AlphaFoldDB" id="A0A0N4Z6N4"/>
<dbReference type="GO" id="GO:0008420">
    <property type="term" value="F:RNA polymerase II CTD heptapeptide repeat phosphatase activity"/>
    <property type="evidence" value="ECO:0007669"/>
    <property type="project" value="UniProtKB-UniRule"/>
</dbReference>
<dbReference type="GO" id="GO:0043175">
    <property type="term" value="F:RNA polymerase core enzyme binding"/>
    <property type="evidence" value="ECO:0007669"/>
    <property type="project" value="UniProtKB-UniRule"/>
</dbReference>
<evidence type="ECO:0000256" key="1">
    <source>
        <dbReference type="ARBA" id="ARBA00004123"/>
    </source>
</evidence>
<reference evidence="15" key="1">
    <citation type="submission" date="2017-02" db="UniProtKB">
        <authorList>
            <consortium name="WormBaseParasite"/>
        </authorList>
    </citation>
    <scope>IDENTIFICATION</scope>
</reference>
<keyword evidence="6 12" id="KW-0862">Zinc</keyword>
<comment type="similarity">
    <text evidence="2 11 12">Belongs to the RPAP2 family.</text>
</comment>
<comment type="function">
    <text evidence="12">Putative RNA polymerase II subunit B1 C-terminal domain (CTD) phosphatase involved in RNA polymerase II transcription regulation.</text>
</comment>
<organism evidence="14 15">
    <name type="scientific">Parastrongyloides trichosuri</name>
    <name type="common">Possum-specific nematode worm</name>
    <dbReference type="NCBI Taxonomy" id="131310"/>
    <lineage>
        <taxon>Eukaryota</taxon>
        <taxon>Metazoa</taxon>
        <taxon>Ecdysozoa</taxon>
        <taxon>Nematoda</taxon>
        <taxon>Chromadorea</taxon>
        <taxon>Rhabditida</taxon>
        <taxon>Tylenchina</taxon>
        <taxon>Panagrolaimomorpha</taxon>
        <taxon>Strongyloidoidea</taxon>
        <taxon>Strongyloididae</taxon>
        <taxon>Parastrongyloides</taxon>
    </lineage>
</organism>
<evidence type="ECO:0000256" key="12">
    <source>
        <dbReference type="RuleBase" id="RU367080"/>
    </source>
</evidence>